<evidence type="ECO:0000256" key="5">
    <source>
        <dbReference type="ARBA" id="ARBA00010185"/>
    </source>
</evidence>
<keyword evidence="14" id="KW-0443">Lipid metabolism</keyword>
<keyword evidence="21" id="KW-1185">Reference proteome</keyword>
<feature type="transmembrane region" description="Helical" evidence="19">
    <location>
        <begin position="245"/>
        <end position="264"/>
    </location>
</feature>
<dbReference type="PROSITE" id="PS01315">
    <property type="entry name" value="CDS"/>
    <property type="match status" value="1"/>
</dbReference>
<feature type="transmembrane region" description="Helical" evidence="19">
    <location>
        <begin position="128"/>
        <end position="150"/>
    </location>
</feature>
<sequence length="306" mass="31514">MSGDLGRRAASALVMGVVVLVATWFGGLAFRILMAVAAVLVFHEWAGIVGARVLHEKVAIFAGLAVVLCALAIVFHHGEIAMALAVIAAVCVAAWQRLARRRLWLAGGIVYAVVPAVALAVLRGDGGQGLVAILGLFAVVWTSDIAAYFVGRRVGGRKLAPRISPGKTWSGAVGGTLAGIVVGTAVFSIGEGGGPIVWLGLVCLALSVCGQAGDLFESWIKRRFGVKDSSRLIPGHGGLMDRIDALVFAAFAAYLVTVLVPGLIKPAQAGTMTSRAVSSRGAALCADARPSRRALRVAQGGGSWTS</sequence>
<evidence type="ECO:0000256" key="1">
    <source>
        <dbReference type="ARBA" id="ARBA00001698"/>
    </source>
</evidence>
<dbReference type="InterPro" id="IPR000374">
    <property type="entry name" value="PC_trans"/>
</dbReference>
<keyword evidence="9" id="KW-0444">Lipid biosynthesis</keyword>
<evidence type="ECO:0000256" key="14">
    <source>
        <dbReference type="ARBA" id="ARBA00023098"/>
    </source>
</evidence>
<evidence type="ECO:0000256" key="10">
    <source>
        <dbReference type="ARBA" id="ARBA00022679"/>
    </source>
</evidence>
<dbReference type="AlphaFoldDB" id="A0A506UGK8"/>
<gene>
    <name evidence="20" type="ORF">FJU11_03190</name>
</gene>
<evidence type="ECO:0000256" key="4">
    <source>
        <dbReference type="ARBA" id="ARBA00005189"/>
    </source>
</evidence>
<dbReference type="GO" id="GO:0005886">
    <property type="term" value="C:plasma membrane"/>
    <property type="evidence" value="ECO:0007669"/>
    <property type="project" value="UniProtKB-SubCell"/>
</dbReference>
<evidence type="ECO:0000256" key="7">
    <source>
        <dbReference type="ARBA" id="ARBA00019373"/>
    </source>
</evidence>
<evidence type="ECO:0000256" key="17">
    <source>
        <dbReference type="ARBA" id="ARBA00023264"/>
    </source>
</evidence>
<name>A0A506UGK8_9HYPH</name>
<reference evidence="20 21" key="1">
    <citation type="submission" date="2019-06" db="EMBL/GenBank/DDBJ databases">
        <authorList>
            <person name="Li M."/>
        </authorList>
    </citation>
    <scope>NUCLEOTIDE SEQUENCE [LARGE SCALE GENOMIC DNA]</scope>
    <source>
        <strain evidence="20 21">BGMRC6574</strain>
    </source>
</reference>
<dbReference type="OrthoDB" id="9799199at2"/>
<keyword evidence="17" id="KW-1208">Phospholipid metabolism</keyword>
<evidence type="ECO:0000256" key="9">
    <source>
        <dbReference type="ARBA" id="ARBA00022516"/>
    </source>
</evidence>
<comment type="pathway">
    <text evidence="3 18">Phospholipid metabolism; CDP-diacylglycerol biosynthesis; CDP-diacylglycerol from sn-glycerol 3-phosphate: step 3/3.</text>
</comment>
<accession>A0A506UGK8</accession>
<keyword evidence="13 19" id="KW-1133">Transmembrane helix</keyword>
<comment type="catalytic activity">
    <reaction evidence="1 18">
        <text>a 1,2-diacyl-sn-glycero-3-phosphate + CTP + H(+) = a CDP-1,2-diacyl-sn-glycerol + diphosphate</text>
        <dbReference type="Rhea" id="RHEA:16229"/>
        <dbReference type="ChEBI" id="CHEBI:15378"/>
        <dbReference type="ChEBI" id="CHEBI:33019"/>
        <dbReference type="ChEBI" id="CHEBI:37563"/>
        <dbReference type="ChEBI" id="CHEBI:58332"/>
        <dbReference type="ChEBI" id="CHEBI:58608"/>
        <dbReference type="EC" id="2.7.7.41"/>
    </reaction>
</comment>
<feature type="transmembrane region" description="Helical" evidence="19">
    <location>
        <begin position="54"/>
        <end position="74"/>
    </location>
</feature>
<evidence type="ECO:0000256" key="19">
    <source>
        <dbReference type="SAM" id="Phobius"/>
    </source>
</evidence>
<feature type="transmembrane region" description="Helical" evidence="19">
    <location>
        <begin position="171"/>
        <end position="190"/>
    </location>
</feature>
<evidence type="ECO:0000313" key="21">
    <source>
        <dbReference type="Proteomes" id="UP000320314"/>
    </source>
</evidence>
<organism evidence="20 21">
    <name type="scientific">Pararhizobium mangrovi</name>
    <dbReference type="NCBI Taxonomy" id="2590452"/>
    <lineage>
        <taxon>Bacteria</taxon>
        <taxon>Pseudomonadati</taxon>
        <taxon>Pseudomonadota</taxon>
        <taxon>Alphaproteobacteria</taxon>
        <taxon>Hyphomicrobiales</taxon>
        <taxon>Rhizobiaceae</taxon>
        <taxon>Rhizobium/Agrobacterium group</taxon>
        <taxon>Pararhizobium</taxon>
    </lineage>
</organism>
<evidence type="ECO:0000256" key="3">
    <source>
        <dbReference type="ARBA" id="ARBA00005119"/>
    </source>
</evidence>
<keyword evidence="16" id="KW-0594">Phospholipid biosynthesis</keyword>
<dbReference type="Proteomes" id="UP000320314">
    <property type="component" value="Unassembled WGS sequence"/>
</dbReference>
<evidence type="ECO:0000256" key="2">
    <source>
        <dbReference type="ARBA" id="ARBA00004651"/>
    </source>
</evidence>
<comment type="subcellular location">
    <subcellularLocation>
        <location evidence="2">Cell membrane</location>
        <topology evidence="2">Multi-pass membrane protein</topology>
    </subcellularLocation>
</comment>
<evidence type="ECO:0000256" key="18">
    <source>
        <dbReference type="RuleBase" id="RU003938"/>
    </source>
</evidence>
<keyword evidence="12 18" id="KW-0548">Nucleotidyltransferase</keyword>
<evidence type="ECO:0000256" key="12">
    <source>
        <dbReference type="ARBA" id="ARBA00022695"/>
    </source>
</evidence>
<feature type="transmembrane region" description="Helical" evidence="19">
    <location>
        <begin position="103"/>
        <end position="122"/>
    </location>
</feature>
<comment type="similarity">
    <text evidence="5 18">Belongs to the CDS family.</text>
</comment>
<protein>
    <recommendedName>
        <fullName evidence="7 18">Phosphatidate cytidylyltransferase</fullName>
        <ecNumber evidence="6 18">2.7.7.41</ecNumber>
    </recommendedName>
</protein>
<evidence type="ECO:0000256" key="16">
    <source>
        <dbReference type="ARBA" id="ARBA00023209"/>
    </source>
</evidence>
<dbReference type="EC" id="2.7.7.41" evidence="6 18"/>
<evidence type="ECO:0000256" key="11">
    <source>
        <dbReference type="ARBA" id="ARBA00022692"/>
    </source>
</evidence>
<evidence type="ECO:0000256" key="8">
    <source>
        <dbReference type="ARBA" id="ARBA00022475"/>
    </source>
</evidence>
<dbReference type="EMBL" id="VHLH01000004">
    <property type="protein sequence ID" value="TPW31217.1"/>
    <property type="molecule type" value="Genomic_DNA"/>
</dbReference>
<dbReference type="GO" id="GO:0004605">
    <property type="term" value="F:phosphatidate cytidylyltransferase activity"/>
    <property type="evidence" value="ECO:0007669"/>
    <property type="project" value="UniProtKB-EC"/>
</dbReference>
<dbReference type="GO" id="GO:0016024">
    <property type="term" value="P:CDP-diacylglycerol biosynthetic process"/>
    <property type="evidence" value="ECO:0007669"/>
    <property type="project" value="UniProtKB-UniPathway"/>
</dbReference>
<evidence type="ECO:0000256" key="6">
    <source>
        <dbReference type="ARBA" id="ARBA00012487"/>
    </source>
</evidence>
<keyword evidence="8" id="KW-1003">Cell membrane</keyword>
<comment type="caution">
    <text evidence="20">The sequence shown here is derived from an EMBL/GenBank/DDBJ whole genome shotgun (WGS) entry which is preliminary data.</text>
</comment>
<proteinExistence type="inferred from homology"/>
<dbReference type="PANTHER" id="PTHR46382">
    <property type="entry name" value="PHOSPHATIDATE CYTIDYLYLTRANSFERASE"/>
    <property type="match status" value="1"/>
</dbReference>
<keyword evidence="10 18" id="KW-0808">Transferase</keyword>
<dbReference type="RefSeq" id="WP_141165579.1">
    <property type="nucleotide sequence ID" value="NZ_VHLH01000004.1"/>
</dbReference>
<evidence type="ECO:0000256" key="15">
    <source>
        <dbReference type="ARBA" id="ARBA00023136"/>
    </source>
</evidence>
<keyword evidence="11 18" id="KW-0812">Transmembrane</keyword>
<dbReference type="PANTHER" id="PTHR46382:SF1">
    <property type="entry name" value="PHOSPHATIDATE CYTIDYLYLTRANSFERASE"/>
    <property type="match status" value="1"/>
</dbReference>
<evidence type="ECO:0000256" key="13">
    <source>
        <dbReference type="ARBA" id="ARBA00022989"/>
    </source>
</evidence>
<dbReference type="Pfam" id="PF01148">
    <property type="entry name" value="CTP_transf_1"/>
    <property type="match status" value="1"/>
</dbReference>
<feature type="transmembrane region" description="Helical" evidence="19">
    <location>
        <begin position="12"/>
        <end position="42"/>
    </location>
</feature>
<comment type="pathway">
    <text evidence="4">Lipid metabolism.</text>
</comment>
<feature type="transmembrane region" description="Helical" evidence="19">
    <location>
        <begin position="80"/>
        <end position="96"/>
    </location>
</feature>
<keyword evidence="15 19" id="KW-0472">Membrane</keyword>
<evidence type="ECO:0000313" key="20">
    <source>
        <dbReference type="EMBL" id="TPW31217.1"/>
    </source>
</evidence>
<feature type="transmembrane region" description="Helical" evidence="19">
    <location>
        <begin position="196"/>
        <end position="216"/>
    </location>
</feature>
<dbReference type="UniPathway" id="UPA00557">
    <property type="reaction ID" value="UER00614"/>
</dbReference>